<dbReference type="Gene3D" id="3.30.65.10">
    <property type="entry name" value="Bacterial Topoisomerase I, domain 1"/>
    <property type="match status" value="1"/>
</dbReference>
<feature type="transmembrane region" description="Helical" evidence="1">
    <location>
        <begin position="20"/>
        <end position="39"/>
    </location>
</feature>
<dbReference type="Pfam" id="PF01396">
    <property type="entry name" value="Zn_ribbon_Top1"/>
    <property type="match status" value="1"/>
</dbReference>
<dbReference type="InterPro" id="IPR000380">
    <property type="entry name" value="Topo_IA"/>
</dbReference>
<keyword evidence="1" id="KW-1133">Transmembrane helix</keyword>
<dbReference type="AlphaFoldDB" id="A0A2P2MBQ1"/>
<protein>
    <submittedName>
        <fullName evidence="3">Uncharacterized protein MANES_03G000500</fullName>
    </submittedName>
</protein>
<dbReference type="EMBL" id="GGEC01047191">
    <property type="protein sequence ID" value="MBX27675.1"/>
    <property type="molecule type" value="Transcribed_RNA"/>
</dbReference>
<organism evidence="3">
    <name type="scientific">Rhizophora mucronata</name>
    <name type="common">Asiatic mangrove</name>
    <dbReference type="NCBI Taxonomy" id="61149"/>
    <lineage>
        <taxon>Eukaryota</taxon>
        <taxon>Viridiplantae</taxon>
        <taxon>Streptophyta</taxon>
        <taxon>Embryophyta</taxon>
        <taxon>Tracheophyta</taxon>
        <taxon>Spermatophyta</taxon>
        <taxon>Magnoliopsida</taxon>
        <taxon>eudicotyledons</taxon>
        <taxon>Gunneridae</taxon>
        <taxon>Pentapetalae</taxon>
        <taxon>rosids</taxon>
        <taxon>fabids</taxon>
        <taxon>Malpighiales</taxon>
        <taxon>Rhizophoraceae</taxon>
        <taxon>Rhizophora</taxon>
    </lineage>
</organism>
<keyword evidence="1" id="KW-0472">Membrane</keyword>
<dbReference type="GO" id="GO:0005694">
    <property type="term" value="C:chromosome"/>
    <property type="evidence" value="ECO:0007669"/>
    <property type="project" value="InterPro"/>
</dbReference>
<accession>A0A2P2MBQ1</accession>
<feature type="domain" description="DNA topoisomerase type IA zn finger" evidence="2">
    <location>
        <begin position="125"/>
        <end position="161"/>
    </location>
</feature>
<dbReference type="GO" id="GO:0006265">
    <property type="term" value="P:DNA topological change"/>
    <property type="evidence" value="ECO:0007669"/>
    <property type="project" value="InterPro"/>
</dbReference>
<proteinExistence type="predicted"/>
<evidence type="ECO:0000313" key="3">
    <source>
        <dbReference type="EMBL" id="MBX27675.1"/>
    </source>
</evidence>
<evidence type="ECO:0000259" key="2">
    <source>
        <dbReference type="Pfam" id="PF01396"/>
    </source>
</evidence>
<dbReference type="PANTHER" id="PTHR42785:SF1">
    <property type="entry name" value="DNA TOPOISOMERASE"/>
    <property type="match status" value="1"/>
</dbReference>
<dbReference type="InterPro" id="IPR013498">
    <property type="entry name" value="Topo_IA_Znf"/>
</dbReference>
<name>A0A2P2MBQ1_RHIMU</name>
<dbReference type="Pfam" id="PF13368">
    <property type="entry name" value="Toprim_C_rpt"/>
    <property type="match status" value="2"/>
</dbReference>
<keyword evidence="1" id="KW-0812">Transmembrane</keyword>
<dbReference type="PANTHER" id="PTHR42785">
    <property type="entry name" value="DNA TOPOISOMERASE, TYPE IA, CORE"/>
    <property type="match status" value="1"/>
</dbReference>
<sequence>MNYRIRIIKITAQITAKQPLYLVLRLFFLVVSLAFYFLFLFLVYVFLFIFCSTLVSMVVTDFLSYLQLDNVSAGLTEWKGLLSDYWTRFSSHCKQAESIHIHQVEKMLEKTFGAMLFGSLPDNNRACPSCMEGNLIFKVSRYGAGYFIGCDQHPKCRYIAKSLYGEEEEDDDVPQKKHPVEEPKLLGLHPVSNEKILLKSGPYGFYVQLGEDRKGFLPKRASVSHFKDVDAITLENALEWLRYPVTLGKHPKDGQPVIIKLGNAGFSVRHRRSIVPVPKNTKPEHITMDKALKLLSSNNVRLCGRPKAKPKLEEALEAM</sequence>
<evidence type="ECO:0000256" key="1">
    <source>
        <dbReference type="SAM" id="Phobius"/>
    </source>
</evidence>
<dbReference type="GO" id="GO:0003917">
    <property type="term" value="F:DNA topoisomerase type I (single strand cut, ATP-independent) activity"/>
    <property type="evidence" value="ECO:0007669"/>
    <property type="project" value="InterPro"/>
</dbReference>
<dbReference type="InterPro" id="IPR025589">
    <property type="entry name" value="Toprim_C_rpt"/>
</dbReference>
<reference evidence="3" key="1">
    <citation type="submission" date="2018-02" db="EMBL/GenBank/DDBJ databases">
        <title>Rhizophora mucronata_Transcriptome.</title>
        <authorList>
            <person name="Meera S.P."/>
            <person name="Sreeshan A."/>
            <person name="Augustine A."/>
        </authorList>
    </citation>
    <scope>NUCLEOTIDE SEQUENCE</scope>
    <source>
        <tissue evidence="3">Leaf</tissue>
    </source>
</reference>
<dbReference type="GO" id="GO:0003677">
    <property type="term" value="F:DNA binding"/>
    <property type="evidence" value="ECO:0007669"/>
    <property type="project" value="InterPro"/>
</dbReference>